<keyword evidence="11" id="KW-1185">Reference proteome</keyword>
<dbReference type="EMBL" id="CP016796">
    <property type="protein sequence ID" value="API87402.1"/>
    <property type="molecule type" value="Genomic_DNA"/>
</dbReference>
<organism evidence="4 11">
    <name type="scientific">Francisella uliginis</name>
    <dbReference type="NCBI Taxonomy" id="573570"/>
    <lineage>
        <taxon>Bacteria</taxon>
        <taxon>Pseudomonadati</taxon>
        <taxon>Pseudomonadota</taxon>
        <taxon>Gammaproteobacteria</taxon>
        <taxon>Thiotrichales</taxon>
        <taxon>Francisellaceae</taxon>
        <taxon>Francisella</taxon>
    </lineage>
</organism>
<protein>
    <submittedName>
        <fullName evidence="4">Uncharacterized protein</fullName>
    </submittedName>
</protein>
<dbReference type="InterPro" id="IPR002525">
    <property type="entry name" value="Transp_IS110-like_N"/>
</dbReference>
<evidence type="ECO:0000313" key="8">
    <source>
        <dbReference type="EMBL" id="API86700.1"/>
    </source>
</evidence>
<dbReference type="KEGG" id="frx:F7310_08520"/>
<dbReference type="Pfam" id="PF02371">
    <property type="entry name" value="Transposase_20"/>
    <property type="match status" value="1"/>
</dbReference>
<sequence length="314" mass="34912">MTDKTIKYLGIDISKKWIDVCYGDKGKVKRIAMKKSSINSFIKKHFEENEAVLAVLESTGGYEVLPAKCLESFGIKVHIAHPNKVVSFAKAMGCLAKTDAIDAKVLKAYGAFIKDDDIRGLPSDQDLELNALSSRLGQLKETHHQEACRLGLVKDKILKSSSERMLKYLKKEIEKIEQHMMAIINEDKVLANKFDILTSMPGIGANTACCIVCDLPEIGRINNKEIAALVGVAPITNQSGMKSGYSAIKYGRSKVRKTLYMAALVATRFNSRMKDFYNRLLENGKIKKVAIVAVMRKMLVTLNAMVKQNMQFSA</sequence>
<dbReference type="KEGG" id="frx:F7310_01715"/>
<evidence type="ECO:0000259" key="2">
    <source>
        <dbReference type="Pfam" id="PF01548"/>
    </source>
</evidence>
<keyword evidence="1" id="KW-0175">Coiled coil</keyword>
<evidence type="ECO:0000313" key="5">
    <source>
        <dbReference type="EMBL" id="API86136.1"/>
    </source>
</evidence>
<dbReference type="KEGG" id="frx:F7310_06655"/>
<gene>
    <name evidence="4" type="ORF">F7310_01580</name>
    <name evidence="5" type="ORF">F7310_01650</name>
    <name evidence="6" type="ORF">F7310_01715</name>
    <name evidence="7" type="ORF">F7310_03030</name>
    <name evidence="8" type="ORF">F7310_04700</name>
    <name evidence="9" type="ORF">F7310_06655</name>
    <name evidence="10" type="ORF">F7310_08520</name>
</gene>
<accession>A0A1L4BQL1</accession>
<evidence type="ECO:0000313" key="11">
    <source>
        <dbReference type="Proteomes" id="UP000184222"/>
    </source>
</evidence>
<dbReference type="EMBL" id="CP016796">
    <property type="protein sequence ID" value="API86124.1"/>
    <property type="molecule type" value="Genomic_DNA"/>
</dbReference>
<evidence type="ECO:0000259" key="3">
    <source>
        <dbReference type="Pfam" id="PF02371"/>
    </source>
</evidence>
<dbReference type="KEGG" id="frx:F7310_01650"/>
<feature type="domain" description="Transposase IS116/IS110/IS902 C-terminal" evidence="3">
    <location>
        <begin position="196"/>
        <end position="277"/>
    </location>
</feature>
<proteinExistence type="predicted"/>
<dbReference type="Proteomes" id="UP000184222">
    <property type="component" value="Chromosome"/>
</dbReference>
<dbReference type="NCBIfam" id="NF033542">
    <property type="entry name" value="transpos_IS110"/>
    <property type="match status" value="1"/>
</dbReference>
<evidence type="ECO:0000313" key="4">
    <source>
        <dbReference type="EMBL" id="API86124.1"/>
    </source>
</evidence>
<dbReference type="RefSeq" id="WP_072711322.1">
    <property type="nucleotide sequence ID" value="NZ_CP016796.1"/>
</dbReference>
<feature type="coiled-coil region" evidence="1">
    <location>
        <begin position="159"/>
        <end position="186"/>
    </location>
</feature>
<dbReference type="GO" id="GO:0003677">
    <property type="term" value="F:DNA binding"/>
    <property type="evidence" value="ECO:0007669"/>
    <property type="project" value="InterPro"/>
</dbReference>
<dbReference type="PANTHER" id="PTHR33055">
    <property type="entry name" value="TRANSPOSASE FOR INSERTION SEQUENCE ELEMENT IS1111A"/>
    <property type="match status" value="1"/>
</dbReference>
<dbReference type="InterPro" id="IPR003346">
    <property type="entry name" value="Transposase_20"/>
</dbReference>
<dbReference type="KEGG" id="frx:F7310_01580"/>
<dbReference type="EMBL" id="CP016796">
    <property type="protein sequence ID" value="API86147.1"/>
    <property type="molecule type" value="Genomic_DNA"/>
</dbReference>
<feature type="domain" description="Transposase IS110-like N-terminal" evidence="2">
    <location>
        <begin position="9"/>
        <end position="150"/>
    </location>
</feature>
<evidence type="ECO:0000313" key="10">
    <source>
        <dbReference type="EMBL" id="API87402.1"/>
    </source>
</evidence>
<name>A0A1L4BQL1_9GAMM</name>
<dbReference type="EMBL" id="CP016796">
    <property type="protein sequence ID" value="API86388.1"/>
    <property type="molecule type" value="Genomic_DNA"/>
</dbReference>
<dbReference type="InterPro" id="IPR047650">
    <property type="entry name" value="Transpos_IS110"/>
</dbReference>
<dbReference type="EMBL" id="CP016796">
    <property type="protein sequence ID" value="API87055.1"/>
    <property type="molecule type" value="Genomic_DNA"/>
</dbReference>
<dbReference type="EMBL" id="CP016796">
    <property type="protein sequence ID" value="API86136.1"/>
    <property type="molecule type" value="Genomic_DNA"/>
</dbReference>
<dbReference type="GO" id="GO:0004803">
    <property type="term" value="F:transposase activity"/>
    <property type="evidence" value="ECO:0007669"/>
    <property type="project" value="InterPro"/>
</dbReference>
<evidence type="ECO:0000313" key="7">
    <source>
        <dbReference type="EMBL" id="API86388.1"/>
    </source>
</evidence>
<dbReference type="KEGG" id="frx:F7310_04700"/>
<evidence type="ECO:0000256" key="1">
    <source>
        <dbReference type="SAM" id="Coils"/>
    </source>
</evidence>
<evidence type="ECO:0000313" key="9">
    <source>
        <dbReference type="EMBL" id="API87055.1"/>
    </source>
</evidence>
<dbReference type="OrthoDB" id="9795150at2"/>
<reference evidence="4 11" key="1">
    <citation type="journal article" date="2016" name="Appl. Environ. Microbiol.">
        <title>Whole genome relationships among Francisella bacteria of diverse origin define new species and provide specific regions for detection.</title>
        <authorList>
            <person name="Challacombe J.F."/>
            <person name="Petersen J.M."/>
            <person name="Gallegos-Graves V."/>
            <person name="Hodge D."/>
            <person name="Pillai S."/>
            <person name="Kuske C.R."/>
        </authorList>
    </citation>
    <scope>NUCLEOTIDE SEQUENCE [LARGE SCALE GENOMIC DNA]</scope>
    <source>
        <strain evidence="11">TX07-7310</strain>
        <strain evidence="4">TX077310</strain>
    </source>
</reference>
<dbReference type="Pfam" id="PF01548">
    <property type="entry name" value="DEDD_Tnp_IS110"/>
    <property type="match status" value="1"/>
</dbReference>
<dbReference type="PANTHER" id="PTHR33055:SF13">
    <property type="entry name" value="TRANSPOSASE"/>
    <property type="match status" value="1"/>
</dbReference>
<dbReference type="KEGG" id="frx:F7310_03030"/>
<dbReference type="AlphaFoldDB" id="A0A1L4BQL1"/>
<dbReference type="GO" id="GO:0006313">
    <property type="term" value="P:DNA transposition"/>
    <property type="evidence" value="ECO:0007669"/>
    <property type="project" value="InterPro"/>
</dbReference>
<evidence type="ECO:0000313" key="6">
    <source>
        <dbReference type="EMBL" id="API86147.1"/>
    </source>
</evidence>
<dbReference type="EMBL" id="CP016796">
    <property type="protein sequence ID" value="API86700.1"/>
    <property type="molecule type" value="Genomic_DNA"/>
</dbReference>